<dbReference type="Pfam" id="PF02618">
    <property type="entry name" value="YceG"/>
    <property type="match status" value="1"/>
</dbReference>
<keyword evidence="2 7" id="KW-0812">Transmembrane</keyword>
<proteinExistence type="inferred from homology"/>
<evidence type="ECO:0000256" key="7">
    <source>
        <dbReference type="HAMAP-Rule" id="MF_02065"/>
    </source>
</evidence>
<feature type="site" description="Important for catalytic activity" evidence="7">
    <location>
        <position position="224"/>
    </location>
</feature>
<dbReference type="GO" id="GO:0008932">
    <property type="term" value="F:lytic endotransglycosylase activity"/>
    <property type="evidence" value="ECO:0007669"/>
    <property type="project" value="UniProtKB-UniRule"/>
</dbReference>
<evidence type="ECO:0000256" key="1">
    <source>
        <dbReference type="ARBA" id="ARBA00022475"/>
    </source>
</evidence>
<evidence type="ECO:0000256" key="5">
    <source>
        <dbReference type="ARBA" id="ARBA00023239"/>
    </source>
</evidence>
<evidence type="ECO:0000256" key="6">
    <source>
        <dbReference type="ARBA" id="ARBA00023316"/>
    </source>
</evidence>
<dbReference type="GO" id="GO:0071555">
    <property type="term" value="P:cell wall organization"/>
    <property type="evidence" value="ECO:0007669"/>
    <property type="project" value="UniProtKB-KW"/>
</dbReference>
<dbReference type="HAMAP" id="MF_02065">
    <property type="entry name" value="MltG"/>
    <property type="match status" value="1"/>
</dbReference>
<dbReference type="EMBL" id="PVXO01000070">
    <property type="protein sequence ID" value="PRR77017.1"/>
    <property type="molecule type" value="Genomic_DNA"/>
</dbReference>
<comment type="function">
    <text evidence="7">Functions as a peptidoglycan terminase that cleaves nascent peptidoglycan strands endolytically to terminate their elongation.</text>
</comment>
<dbReference type="Proteomes" id="UP000239706">
    <property type="component" value="Unassembled WGS sequence"/>
</dbReference>
<dbReference type="NCBIfam" id="TIGR00247">
    <property type="entry name" value="endolytic transglycosylase MltG"/>
    <property type="match status" value="1"/>
</dbReference>
<reference evidence="8 9" key="1">
    <citation type="submission" date="2018-03" db="EMBL/GenBank/DDBJ databases">
        <title>Genome sequence of Clostridium liquoris DSM 100320.</title>
        <authorList>
            <person name="Poehlein A."/>
            <person name="Daniel R."/>
        </authorList>
    </citation>
    <scope>NUCLEOTIDE SEQUENCE [LARGE SCALE GENOMIC DNA]</scope>
    <source>
        <strain evidence="8 9">DSM 100320</strain>
    </source>
</reference>
<keyword evidence="4 7" id="KW-0472">Membrane</keyword>
<dbReference type="RefSeq" id="WP_106064661.1">
    <property type="nucleotide sequence ID" value="NZ_PVXO01000070.1"/>
</dbReference>
<sequence length="338" mass="38841">MNKGKKIFIGSLILITLSVLICGYLYYRAVVNHPFKAKGEEVEFIVNNGDSLYKVLNSIKEKNEIKNLSLIKAYIKRNNLDTNIKPGDYEIKSDITLKELISDLNKGIYNKNLVRVTIPEGYDIEKIAALLEEKNIIKKEEFLQSCKEYPLPHYVKNTEYRKYNLEGYLFPDTYELSKGMKGKDIIGIMLNRFNRSINELRNKYSIDESKIDTIITVASMVEREAERNGERGKVSSVFYNRMKKGMKMESCATVLYALGKHKDKLYYNDLKTQSPYNTYIIKGLPPGPICSPGMSSIEAAINPDKTNYLYFVSYNDGTHFFTNNYSEFLKVKKATQGD</sequence>
<protein>
    <recommendedName>
        <fullName evidence="7">Endolytic murein transglycosylase</fullName>
        <ecNumber evidence="7">4.2.2.29</ecNumber>
    </recommendedName>
    <alternativeName>
        <fullName evidence="7">Peptidoglycan lytic transglycosylase</fullName>
    </alternativeName>
    <alternativeName>
        <fullName evidence="7">Peptidoglycan polymerization terminase</fullName>
    </alternativeName>
</protein>
<keyword evidence="1 7" id="KW-1003">Cell membrane</keyword>
<keyword evidence="6 7" id="KW-0961">Cell wall biogenesis/degradation</keyword>
<comment type="caution">
    <text evidence="8">The sequence shown here is derived from an EMBL/GenBank/DDBJ whole genome shotgun (WGS) entry which is preliminary data.</text>
</comment>
<dbReference type="PANTHER" id="PTHR30518">
    <property type="entry name" value="ENDOLYTIC MUREIN TRANSGLYCOSYLASE"/>
    <property type="match status" value="1"/>
</dbReference>
<dbReference type="AlphaFoldDB" id="A0A2T0B0W5"/>
<dbReference type="CDD" id="cd08010">
    <property type="entry name" value="MltG_like"/>
    <property type="match status" value="1"/>
</dbReference>
<keyword evidence="5 7" id="KW-0456">Lyase</keyword>
<evidence type="ECO:0000256" key="2">
    <source>
        <dbReference type="ARBA" id="ARBA00022692"/>
    </source>
</evidence>
<keyword evidence="9" id="KW-1185">Reference proteome</keyword>
<evidence type="ECO:0000256" key="4">
    <source>
        <dbReference type="ARBA" id="ARBA00023136"/>
    </source>
</evidence>
<organism evidence="8 9">
    <name type="scientific">Clostridium liquoris</name>
    <dbReference type="NCBI Taxonomy" id="1289519"/>
    <lineage>
        <taxon>Bacteria</taxon>
        <taxon>Bacillati</taxon>
        <taxon>Bacillota</taxon>
        <taxon>Clostridia</taxon>
        <taxon>Eubacteriales</taxon>
        <taxon>Clostridiaceae</taxon>
        <taxon>Clostridium</taxon>
    </lineage>
</organism>
<accession>A0A2T0B0W5</accession>
<evidence type="ECO:0000313" key="9">
    <source>
        <dbReference type="Proteomes" id="UP000239706"/>
    </source>
</evidence>
<comment type="subcellular location">
    <subcellularLocation>
        <location evidence="7">Cell membrane</location>
        <topology evidence="7">Single-pass membrane protein</topology>
    </subcellularLocation>
</comment>
<dbReference type="PANTHER" id="PTHR30518:SF2">
    <property type="entry name" value="ENDOLYTIC MUREIN TRANSGLYCOSYLASE"/>
    <property type="match status" value="1"/>
</dbReference>
<gene>
    <name evidence="7" type="primary">mltG</name>
    <name evidence="8" type="ORF">CLLI_26320</name>
</gene>
<dbReference type="OrthoDB" id="9814591at2"/>
<name>A0A2T0B0W5_9CLOT</name>
<dbReference type="InterPro" id="IPR003770">
    <property type="entry name" value="MLTG-like"/>
</dbReference>
<dbReference type="FunFam" id="3.30.1490.480:FF:000010">
    <property type="entry name" value="Endolytic murein transglycosylase"/>
    <property type="match status" value="1"/>
</dbReference>
<dbReference type="EC" id="4.2.2.29" evidence="7"/>
<keyword evidence="3 7" id="KW-1133">Transmembrane helix</keyword>
<evidence type="ECO:0000313" key="8">
    <source>
        <dbReference type="EMBL" id="PRR77017.1"/>
    </source>
</evidence>
<dbReference type="GO" id="GO:0005886">
    <property type="term" value="C:plasma membrane"/>
    <property type="evidence" value="ECO:0007669"/>
    <property type="project" value="UniProtKB-SubCell"/>
</dbReference>
<comment type="similarity">
    <text evidence="7">Belongs to the transglycosylase MltG family.</text>
</comment>
<evidence type="ECO:0000256" key="3">
    <source>
        <dbReference type="ARBA" id="ARBA00022989"/>
    </source>
</evidence>
<comment type="catalytic activity">
    <reaction evidence="7">
        <text>a peptidoglycan chain = a peptidoglycan chain with N-acetyl-1,6-anhydromuramyl-[peptide] at the reducing end + a peptidoglycan chain with N-acetylglucosamine at the non-reducing end.</text>
        <dbReference type="EC" id="4.2.2.29"/>
    </reaction>
</comment>
<dbReference type="GO" id="GO:0009252">
    <property type="term" value="P:peptidoglycan biosynthetic process"/>
    <property type="evidence" value="ECO:0007669"/>
    <property type="project" value="UniProtKB-UniRule"/>
</dbReference>
<dbReference type="Gene3D" id="3.30.1490.480">
    <property type="entry name" value="Endolytic murein transglycosylase"/>
    <property type="match status" value="2"/>
</dbReference>
<feature type="transmembrane region" description="Helical" evidence="7">
    <location>
        <begin position="7"/>
        <end position="27"/>
    </location>
</feature>